<accession>A0A2U8Q5A6</accession>
<gene>
    <name evidence="1" type="ORF">CIT40_09430</name>
</gene>
<reference evidence="1 2" key="1">
    <citation type="journal article" date="2017" name="Syst. Appl. Microbiol.">
        <title>Soybeans inoculated with root zone soils of Canadian native legumes harbour diverse and novel Bradyrhizobium spp. that possess agricultural potential.</title>
        <authorList>
            <person name="Bromfield E.S.P."/>
            <person name="Cloutier S."/>
            <person name="Tambong J.T."/>
            <person name="Tran Thi T.V."/>
        </authorList>
    </citation>
    <scope>NUCLEOTIDE SEQUENCE [LARGE SCALE GENOMIC DNA]</scope>
    <source>
        <strain evidence="1 2">39S1MB</strain>
    </source>
</reference>
<dbReference type="KEGG" id="brq:CIT40_09430"/>
<dbReference type="Gene3D" id="1.25.40.80">
    <property type="match status" value="1"/>
</dbReference>
<dbReference type="EMBL" id="CP029426">
    <property type="protein sequence ID" value="AWM04588.1"/>
    <property type="molecule type" value="Genomic_DNA"/>
</dbReference>
<dbReference type="Gene3D" id="3.40.50.620">
    <property type="entry name" value="HUPs"/>
    <property type="match status" value="1"/>
</dbReference>
<dbReference type="GO" id="GO:0016829">
    <property type="term" value="F:lyase activity"/>
    <property type="evidence" value="ECO:0007669"/>
    <property type="project" value="UniProtKB-KW"/>
</dbReference>
<sequence length="516" mass="59507">MREPFVERSHTPKTVRHLVLVLGDQLDADSAAFDDFDPASDVVLQMEVMEETSYIAQHKKRIAYFLASMRHFRDELIARGRRVHYVEIDDPANTGRFETEIGRAQRRFKPSRTIALEPGDWRVAEKLRRLPEPPEIRPDRHFLCSREEFANFCEKHPRPILETFYRAMRRKTGLLMDRENQPVGGAWNFDAENRKALGRNSPAIPTRPSCPPDEITADVLRLVAKRFADSPGKIEGFDLPVTRGEALAQLDAFVTERLPLFGTYQDAMRSGEPFLFHSVLSGPLNLHRLQPREVVEAALRNKGAPLNALEGFTRQIIGWREFVRGIYWQRMPHYADENALDADLPMPRFYWSGNTDMRCLAEAIGHTIDHAYAHHIERLMVLGLFAMLLGVRPYEVHRWHMSMFWDAVDWVSLPNTLGMSQHGDGGIVGTKPYAASGNYINRMSDHCRHCRFDPRQSVGEDACPFTTLYWNFLDKHRRRFASNVRMRNQYSNLDRKDGAELRAIRRQAAAISQRVT</sequence>
<dbReference type="Pfam" id="PF04244">
    <property type="entry name" value="DPRP"/>
    <property type="match status" value="1"/>
</dbReference>
<evidence type="ECO:0000313" key="1">
    <source>
        <dbReference type="EMBL" id="AWM04588.1"/>
    </source>
</evidence>
<protein>
    <submittedName>
        <fullName evidence="1">Cryptochrome/photolyase family protein</fullName>
    </submittedName>
</protein>
<dbReference type="Gene3D" id="1.10.10.1710">
    <property type="entry name" value="Deoxyribodipyrimidine photolyase-related"/>
    <property type="match status" value="1"/>
</dbReference>
<keyword evidence="2" id="KW-1185">Reference proteome</keyword>
<name>A0A2U8Q5A6_9BRAD</name>
<keyword evidence="1" id="KW-0456">Lyase</keyword>
<dbReference type="AlphaFoldDB" id="A0A2U8Q5A6"/>
<reference evidence="1 2" key="2">
    <citation type="journal article" date="2019" name="Int. J. Syst. Evol. Microbiol.">
        <title>Description and complete genome sequence of Bradyrhizobium amphicarpaeae sp. nov., harbouring photosystem and nitrogen-fixation genes.</title>
        <authorList>
            <person name="Bromfield E.S.P."/>
            <person name="Cloutier S."/>
            <person name="Nguyen H.D.T."/>
        </authorList>
    </citation>
    <scope>NUCLEOTIDE SEQUENCE [LARGE SCALE GENOMIC DNA]</scope>
    <source>
        <strain evidence="1 2">39S1MB</strain>
    </source>
</reference>
<dbReference type="InterPro" id="IPR036134">
    <property type="entry name" value="Crypto/Photolyase_FAD-like_sf"/>
</dbReference>
<dbReference type="Gene3D" id="1.10.579.10">
    <property type="entry name" value="DNA Cyclobutane Dipyrimidine Photolyase, subunit A, domain 3"/>
    <property type="match status" value="1"/>
</dbReference>
<dbReference type="InterPro" id="IPR014729">
    <property type="entry name" value="Rossmann-like_a/b/a_fold"/>
</dbReference>
<dbReference type="InterPro" id="IPR007357">
    <property type="entry name" value="PhrB-like"/>
</dbReference>
<dbReference type="PANTHER" id="PTHR38657">
    <property type="entry name" value="SLR1343 PROTEIN"/>
    <property type="match status" value="1"/>
</dbReference>
<dbReference type="Proteomes" id="UP000215884">
    <property type="component" value="Chromosome"/>
</dbReference>
<dbReference type="OrthoDB" id="5288100at2"/>
<proteinExistence type="predicted"/>
<dbReference type="PANTHER" id="PTHR38657:SF1">
    <property type="entry name" value="SLR1343 PROTEIN"/>
    <property type="match status" value="1"/>
</dbReference>
<organism evidence="1 2">
    <name type="scientific">Bradyrhizobium amphicarpaeae</name>
    <dbReference type="NCBI Taxonomy" id="1404768"/>
    <lineage>
        <taxon>Bacteria</taxon>
        <taxon>Pseudomonadati</taxon>
        <taxon>Pseudomonadota</taxon>
        <taxon>Alphaproteobacteria</taxon>
        <taxon>Hyphomicrobiales</taxon>
        <taxon>Nitrobacteraceae</taxon>
        <taxon>Bradyrhizobium</taxon>
    </lineage>
</organism>
<evidence type="ECO:0000313" key="2">
    <source>
        <dbReference type="Proteomes" id="UP000215884"/>
    </source>
</evidence>
<dbReference type="SUPFAM" id="SSF48173">
    <property type="entry name" value="Cryptochrome/photolyase FAD-binding domain"/>
    <property type="match status" value="1"/>
</dbReference>
<dbReference type="InterPro" id="IPR052551">
    <property type="entry name" value="UV-DNA_repair_photolyase"/>
</dbReference>